<dbReference type="SMART" id="SM00020">
    <property type="entry name" value="Tryp_SPc"/>
    <property type="match status" value="1"/>
</dbReference>
<dbReference type="EMBL" id="CAKOGL010000017">
    <property type="protein sequence ID" value="CAH2097029.1"/>
    <property type="molecule type" value="Genomic_DNA"/>
</dbReference>
<evidence type="ECO:0000313" key="2">
    <source>
        <dbReference type="EMBL" id="CAH2097029.1"/>
    </source>
</evidence>
<dbReference type="AlphaFoldDB" id="A0AAU9UH19"/>
<dbReference type="InterPro" id="IPR009003">
    <property type="entry name" value="Peptidase_S1_PA"/>
</dbReference>
<dbReference type="InterPro" id="IPR051333">
    <property type="entry name" value="CLIP_Serine_Protease"/>
</dbReference>
<dbReference type="PROSITE" id="PS50240">
    <property type="entry name" value="TRYPSIN_DOM"/>
    <property type="match status" value="1"/>
</dbReference>
<comment type="caution">
    <text evidence="2">The sequence shown here is derived from an EMBL/GenBank/DDBJ whole genome shotgun (WGS) entry which is preliminary data.</text>
</comment>
<proteinExistence type="predicted"/>
<reference evidence="2" key="1">
    <citation type="submission" date="2022-03" db="EMBL/GenBank/DDBJ databases">
        <authorList>
            <person name="Tunstrom K."/>
        </authorList>
    </citation>
    <scope>NUCLEOTIDE SEQUENCE</scope>
</reference>
<dbReference type="GO" id="GO:0004252">
    <property type="term" value="F:serine-type endopeptidase activity"/>
    <property type="evidence" value="ECO:0007669"/>
    <property type="project" value="InterPro"/>
</dbReference>
<feature type="domain" description="Peptidase S1" evidence="1">
    <location>
        <begin position="30"/>
        <end position="394"/>
    </location>
</feature>
<gene>
    <name evidence="2" type="ORF">EEDITHA_LOCUS12300</name>
</gene>
<dbReference type="InterPro" id="IPR043504">
    <property type="entry name" value="Peptidase_S1_PA_chymotrypsin"/>
</dbReference>
<organism evidence="2 3">
    <name type="scientific">Euphydryas editha</name>
    <name type="common">Edith's checkerspot</name>
    <dbReference type="NCBI Taxonomy" id="104508"/>
    <lineage>
        <taxon>Eukaryota</taxon>
        <taxon>Metazoa</taxon>
        <taxon>Ecdysozoa</taxon>
        <taxon>Arthropoda</taxon>
        <taxon>Hexapoda</taxon>
        <taxon>Insecta</taxon>
        <taxon>Pterygota</taxon>
        <taxon>Neoptera</taxon>
        <taxon>Endopterygota</taxon>
        <taxon>Lepidoptera</taxon>
        <taxon>Glossata</taxon>
        <taxon>Ditrysia</taxon>
        <taxon>Papilionoidea</taxon>
        <taxon>Nymphalidae</taxon>
        <taxon>Nymphalinae</taxon>
        <taxon>Euphydryas</taxon>
    </lineage>
</organism>
<dbReference type="InterPro" id="IPR001254">
    <property type="entry name" value="Trypsin_dom"/>
</dbReference>
<sequence length="415" mass="48024">MTGKNQLELAFDYHVHVVSIRLAYSCERRIIDGKEVTSDKRYMVYLSKTNQSTRNYSWICGGAIISDWFVLTSAACIEDEKYTVVIWGYRNYVKSTDLDKHECTRNCKRIVTTFVPEDYQLTYNKVDEWSKLDIAIVKVEVPFDRPSSGCMYNPMKIPINFDIKYENASVDVIMLGWGHSQKWTEIDDKRDYNQNTLRYASAKIFNKEDCKKYFTKPDLSMLIDKYMICTYGESDLNDKGERSQRKYFSNSSDTLEFFKEGNPFTVLVGCPNKYENTTEIFLSQSNDNDEFSLRILNATRRQGICQNDHGGPLVTWINDVEHVIGVASVFRVNSQSECVPPFLFTSTARNKMFIECILGEEDDGRRSSVCNKPASERGFNILRTNVSWPDRHTSVTGNNVIYRRPQIPMNKYGIK</sequence>
<dbReference type="SUPFAM" id="SSF50494">
    <property type="entry name" value="Trypsin-like serine proteases"/>
    <property type="match status" value="2"/>
</dbReference>
<keyword evidence="3" id="KW-1185">Reference proteome</keyword>
<protein>
    <recommendedName>
        <fullName evidence="1">Peptidase S1 domain-containing protein</fullName>
    </recommendedName>
</protein>
<dbReference type="Pfam" id="PF00089">
    <property type="entry name" value="Trypsin"/>
    <property type="match status" value="1"/>
</dbReference>
<accession>A0AAU9UH19</accession>
<dbReference type="Gene3D" id="2.40.10.10">
    <property type="entry name" value="Trypsin-like serine proteases"/>
    <property type="match status" value="2"/>
</dbReference>
<evidence type="ECO:0000259" key="1">
    <source>
        <dbReference type="PROSITE" id="PS50240"/>
    </source>
</evidence>
<dbReference type="PANTHER" id="PTHR24260">
    <property type="match status" value="1"/>
</dbReference>
<dbReference type="Proteomes" id="UP001153954">
    <property type="component" value="Unassembled WGS sequence"/>
</dbReference>
<dbReference type="GO" id="GO:0006508">
    <property type="term" value="P:proteolysis"/>
    <property type="evidence" value="ECO:0007669"/>
    <property type="project" value="InterPro"/>
</dbReference>
<dbReference type="PANTHER" id="PTHR24260:SF136">
    <property type="entry name" value="GH08193P-RELATED"/>
    <property type="match status" value="1"/>
</dbReference>
<evidence type="ECO:0000313" key="3">
    <source>
        <dbReference type="Proteomes" id="UP001153954"/>
    </source>
</evidence>
<name>A0AAU9UH19_EUPED</name>